<dbReference type="EMBL" id="BAAANY010000039">
    <property type="protein sequence ID" value="GAA1714665.1"/>
    <property type="molecule type" value="Genomic_DNA"/>
</dbReference>
<organism evidence="1 2">
    <name type="scientific">Fodinicola feengrottensis</name>
    <dbReference type="NCBI Taxonomy" id="435914"/>
    <lineage>
        <taxon>Bacteria</taxon>
        <taxon>Bacillati</taxon>
        <taxon>Actinomycetota</taxon>
        <taxon>Actinomycetes</taxon>
        <taxon>Mycobacteriales</taxon>
        <taxon>Fodinicola</taxon>
    </lineage>
</organism>
<name>A0ABP4UZJ9_9ACTN</name>
<proteinExistence type="predicted"/>
<comment type="caution">
    <text evidence="1">The sequence shown here is derived from an EMBL/GenBank/DDBJ whole genome shotgun (WGS) entry which is preliminary data.</text>
</comment>
<evidence type="ECO:0000313" key="2">
    <source>
        <dbReference type="Proteomes" id="UP001500618"/>
    </source>
</evidence>
<accession>A0ABP4UZJ9</accession>
<dbReference type="Proteomes" id="UP001500618">
    <property type="component" value="Unassembled WGS sequence"/>
</dbReference>
<protein>
    <submittedName>
        <fullName evidence="1">Uncharacterized protein</fullName>
    </submittedName>
</protein>
<sequence>MRSFRSYQSDMPRIQSAVGSLMSWPIDSNIRIAILASAAASALVAGRIIAAVCCKVTLSSFGL</sequence>
<reference evidence="2" key="1">
    <citation type="journal article" date="2019" name="Int. J. Syst. Evol. Microbiol.">
        <title>The Global Catalogue of Microorganisms (GCM) 10K type strain sequencing project: providing services to taxonomists for standard genome sequencing and annotation.</title>
        <authorList>
            <consortium name="The Broad Institute Genomics Platform"/>
            <consortium name="The Broad Institute Genome Sequencing Center for Infectious Disease"/>
            <person name="Wu L."/>
            <person name="Ma J."/>
        </authorList>
    </citation>
    <scope>NUCLEOTIDE SEQUENCE [LARGE SCALE GENOMIC DNA]</scope>
    <source>
        <strain evidence="2">JCM 14718</strain>
    </source>
</reference>
<keyword evidence="2" id="KW-1185">Reference proteome</keyword>
<gene>
    <name evidence="1" type="ORF">GCM10009765_74500</name>
</gene>
<evidence type="ECO:0000313" key="1">
    <source>
        <dbReference type="EMBL" id="GAA1714665.1"/>
    </source>
</evidence>